<proteinExistence type="inferred from homology"/>
<keyword evidence="2" id="KW-0539">Nucleus</keyword>
<feature type="region of interest" description="Disordered" evidence="4">
    <location>
        <begin position="1"/>
        <end position="21"/>
    </location>
</feature>
<dbReference type="EMBL" id="NIVC01000509">
    <property type="protein sequence ID" value="PAA81865.1"/>
    <property type="molecule type" value="Genomic_DNA"/>
</dbReference>
<dbReference type="InterPro" id="IPR045222">
    <property type="entry name" value="Rpb4-like"/>
</dbReference>
<dbReference type="SUPFAM" id="SSF47819">
    <property type="entry name" value="HRDC-like"/>
    <property type="match status" value="1"/>
</dbReference>
<protein>
    <recommendedName>
        <fullName evidence="5">RNA polymerase Rpb4/RPC9 core domain-containing protein</fullName>
    </recommendedName>
</protein>
<sequence length="146" mass="16658">SSHLSVIMSQPLPNEVPEEDASELRFPLEFDKAQTLTVSEVRQILEKRKAANEQREEELEPSEVETKTLNYCQRFAKFNNEETISAVRDLLQGKKLHNFELAAIANLCPETAEEAKALIPSLAGRFEDEDLNQILEDLRTKISFQL</sequence>
<evidence type="ECO:0000313" key="6">
    <source>
        <dbReference type="EMBL" id="PAA79027.1"/>
    </source>
</evidence>
<evidence type="ECO:0000313" key="9">
    <source>
        <dbReference type="Proteomes" id="UP000215902"/>
    </source>
</evidence>
<evidence type="ECO:0000256" key="4">
    <source>
        <dbReference type="SAM" id="MobiDB-lite"/>
    </source>
</evidence>
<dbReference type="OrthoDB" id="2186918at2759"/>
<dbReference type="InterPro" id="IPR010997">
    <property type="entry name" value="HRDC-like_sf"/>
</dbReference>
<dbReference type="PANTHER" id="PTHR21297">
    <property type="entry name" value="DNA-DIRECTED RNA POLYMERASE II"/>
    <property type="match status" value="1"/>
</dbReference>
<dbReference type="GO" id="GO:0005634">
    <property type="term" value="C:nucleus"/>
    <property type="evidence" value="ECO:0007669"/>
    <property type="project" value="UniProtKB-SubCell"/>
</dbReference>
<dbReference type="HAMAP" id="MF_00864">
    <property type="entry name" value="RNApol_arch_Rpo4"/>
    <property type="match status" value="1"/>
</dbReference>
<dbReference type="EMBL" id="NIVC01000508">
    <property type="protein sequence ID" value="PAA81880.1"/>
    <property type="molecule type" value="Genomic_DNA"/>
</dbReference>
<dbReference type="STRING" id="282301.A0A267G745"/>
<dbReference type="Gene3D" id="1.20.1250.40">
    <property type="match status" value="1"/>
</dbReference>
<dbReference type="InterPro" id="IPR006590">
    <property type="entry name" value="RNA_pol_Rpb4/RPC9_core"/>
</dbReference>
<dbReference type="InterPro" id="IPR005574">
    <property type="entry name" value="Rpb4/RPC9"/>
</dbReference>
<evidence type="ECO:0000313" key="8">
    <source>
        <dbReference type="EMBL" id="PAA81880.1"/>
    </source>
</evidence>
<dbReference type="GO" id="GO:0000166">
    <property type="term" value="F:nucleotide binding"/>
    <property type="evidence" value="ECO:0007669"/>
    <property type="project" value="InterPro"/>
</dbReference>
<dbReference type="AlphaFoldDB" id="A0A267G745"/>
<feature type="domain" description="RNA polymerase Rpb4/RPC9 core" evidence="5">
    <location>
        <begin position="28"/>
        <end position="145"/>
    </location>
</feature>
<comment type="subcellular location">
    <subcellularLocation>
        <location evidence="1">Nucleus</location>
    </subcellularLocation>
</comment>
<dbReference type="GO" id="GO:0006352">
    <property type="term" value="P:DNA-templated transcription initiation"/>
    <property type="evidence" value="ECO:0007669"/>
    <property type="project" value="InterPro"/>
</dbReference>
<evidence type="ECO:0000256" key="3">
    <source>
        <dbReference type="ARBA" id="ARBA00025724"/>
    </source>
</evidence>
<feature type="non-terminal residue" evidence="7">
    <location>
        <position position="1"/>
    </location>
</feature>
<comment type="caution">
    <text evidence="7">The sequence shown here is derived from an EMBL/GenBank/DDBJ whole genome shotgun (WGS) entry which is preliminary data.</text>
</comment>
<accession>A0A267G745</accession>
<keyword evidence="9" id="KW-1185">Reference proteome</keyword>
<name>A0A267G745_9PLAT</name>
<evidence type="ECO:0000259" key="5">
    <source>
        <dbReference type="SMART" id="SM00657"/>
    </source>
</evidence>
<gene>
    <name evidence="8" type="ORF">BOX15_Mlig024392g2</name>
    <name evidence="7" type="ORF">BOX15_Mlig024392g3</name>
    <name evidence="6" type="ORF">BOX15_Mlig024392g4</name>
</gene>
<dbReference type="InterPro" id="IPR038324">
    <property type="entry name" value="Rpb4/RPC9_sf"/>
</dbReference>
<dbReference type="EMBL" id="NIVC01000655">
    <property type="protein sequence ID" value="PAA79027.1"/>
    <property type="molecule type" value="Genomic_DNA"/>
</dbReference>
<comment type="similarity">
    <text evidence="3">Belongs to the eukaryotic RPB4 RNA polymerase subunit family.</text>
</comment>
<evidence type="ECO:0000256" key="2">
    <source>
        <dbReference type="ARBA" id="ARBA00023242"/>
    </source>
</evidence>
<evidence type="ECO:0000256" key="1">
    <source>
        <dbReference type="ARBA" id="ARBA00004123"/>
    </source>
</evidence>
<feature type="compositionally biased region" description="Polar residues" evidence="4">
    <location>
        <begin position="1"/>
        <end position="12"/>
    </location>
</feature>
<dbReference type="SMART" id="SM00657">
    <property type="entry name" value="RPOL4c"/>
    <property type="match status" value="1"/>
</dbReference>
<dbReference type="InterPro" id="IPR010924">
    <property type="entry name" value="Rpo4"/>
</dbReference>
<reference evidence="7 9" key="1">
    <citation type="submission" date="2017-06" db="EMBL/GenBank/DDBJ databases">
        <title>A platform for efficient transgenesis in Macrostomum lignano, a flatworm model organism for stem cell research.</title>
        <authorList>
            <person name="Berezikov E."/>
        </authorList>
    </citation>
    <scope>NUCLEOTIDE SEQUENCE [LARGE SCALE GENOMIC DNA]</scope>
    <source>
        <strain evidence="7">DV1</strain>
        <tissue evidence="7">Whole organism</tissue>
    </source>
</reference>
<dbReference type="Proteomes" id="UP000215902">
    <property type="component" value="Unassembled WGS sequence"/>
</dbReference>
<dbReference type="GO" id="GO:0030880">
    <property type="term" value="C:RNA polymerase complex"/>
    <property type="evidence" value="ECO:0007669"/>
    <property type="project" value="InterPro"/>
</dbReference>
<organism evidence="7 9">
    <name type="scientific">Macrostomum lignano</name>
    <dbReference type="NCBI Taxonomy" id="282301"/>
    <lineage>
        <taxon>Eukaryota</taxon>
        <taxon>Metazoa</taxon>
        <taxon>Spiralia</taxon>
        <taxon>Lophotrochozoa</taxon>
        <taxon>Platyhelminthes</taxon>
        <taxon>Rhabditophora</taxon>
        <taxon>Macrostomorpha</taxon>
        <taxon>Macrostomida</taxon>
        <taxon>Macrostomidae</taxon>
        <taxon>Macrostomum</taxon>
    </lineage>
</organism>
<dbReference type="Pfam" id="PF03874">
    <property type="entry name" value="RNA_pol_Rpb4"/>
    <property type="match status" value="1"/>
</dbReference>
<evidence type="ECO:0000313" key="7">
    <source>
        <dbReference type="EMBL" id="PAA81865.1"/>
    </source>
</evidence>